<organism evidence="2 3">
    <name type="scientific">Geomonas anaerohicana</name>
    <dbReference type="NCBI Taxonomy" id="2798583"/>
    <lineage>
        <taxon>Bacteria</taxon>
        <taxon>Pseudomonadati</taxon>
        <taxon>Thermodesulfobacteriota</taxon>
        <taxon>Desulfuromonadia</taxon>
        <taxon>Geobacterales</taxon>
        <taxon>Geobacteraceae</taxon>
        <taxon>Geomonas</taxon>
    </lineage>
</organism>
<dbReference type="Proteomes" id="UP000614714">
    <property type="component" value="Unassembled WGS sequence"/>
</dbReference>
<name>A0ABS0YC18_9BACT</name>
<dbReference type="InterPro" id="IPR036410">
    <property type="entry name" value="HSP_DnaJ_Cys-rich_dom_sf"/>
</dbReference>
<accession>A0ABS0YC18</accession>
<proteinExistence type="predicted"/>
<evidence type="ECO:0008006" key="4">
    <source>
        <dbReference type="Google" id="ProtNLM"/>
    </source>
</evidence>
<dbReference type="EMBL" id="JAEMHL010000003">
    <property type="protein sequence ID" value="MBJ6749847.1"/>
    <property type="molecule type" value="Genomic_DNA"/>
</dbReference>
<comment type="caution">
    <text evidence="2">The sequence shown here is derived from an EMBL/GenBank/DDBJ whole genome shotgun (WGS) entry which is preliminary data.</text>
</comment>
<sequence>MGICIDCKGKKVITCPECGGTGNRYYVPVLDIWESDCSVCFGSGTVSCPSCETSPIGSRVPRPPAAWTPPPAPPGL</sequence>
<dbReference type="SUPFAM" id="SSF57938">
    <property type="entry name" value="DnaJ/Hsp40 cysteine-rich domain"/>
    <property type="match status" value="1"/>
</dbReference>
<gene>
    <name evidence="2" type="ORF">JFN91_06445</name>
</gene>
<dbReference type="Gene3D" id="6.20.20.10">
    <property type="match status" value="1"/>
</dbReference>
<reference evidence="2 3" key="1">
    <citation type="submission" date="2020-12" db="EMBL/GenBank/DDBJ databases">
        <title>Geomonas sp. Red421, isolated from paddy soil.</title>
        <authorList>
            <person name="Xu Z."/>
            <person name="Zhang Z."/>
            <person name="Masuda Y."/>
            <person name="Itoh H."/>
            <person name="Senoo K."/>
        </authorList>
    </citation>
    <scope>NUCLEOTIDE SEQUENCE [LARGE SCALE GENOMIC DNA]</scope>
    <source>
        <strain evidence="2 3">Red421</strain>
    </source>
</reference>
<evidence type="ECO:0000256" key="1">
    <source>
        <dbReference type="SAM" id="MobiDB-lite"/>
    </source>
</evidence>
<evidence type="ECO:0000313" key="3">
    <source>
        <dbReference type="Proteomes" id="UP000614714"/>
    </source>
</evidence>
<evidence type="ECO:0000313" key="2">
    <source>
        <dbReference type="EMBL" id="MBJ6749847.1"/>
    </source>
</evidence>
<keyword evidence="3" id="KW-1185">Reference proteome</keyword>
<protein>
    <recommendedName>
        <fullName evidence="4">Molecular chaperone DnaJ</fullName>
    </recommendedName>
</protein>
<dbReference type="RefSeq" id="WP_199388392.1">
    <property type="nucleotide sequence ID" value="NZ_JAEMHL010000003.1"/>
</dbReference>
<feature type="region of interest" description="Disordered" evidence="1">
    <location>
        <begin position="53"/>
        <end position="76"/>
    </location>
</feature>
<feature type="compositionally biased region" description="Pro residues" evidence="1">
    <location>
        <begin position="61"/>
        <end position="76"/>
    </location>
</feature>